<dbReference type="InterPro" id="IPR006311">
    <property type="entry name" value="TAT_signal"/>
</dbReference>
<evidence type="ECO:0000259" key="4">
    <source>
        <dbReference type="Pfam" id="PF00135"/>
    </source>
</evidence>
<dbReference type="OrthoDB" id="3199405at2"/>
<dbReference type="STRING" id="860235.AOZ06_25060"/>
<organism evidence="5 6">
    <name type="scientific">Kibdelosporangium phytohabitans</name>
    <dbReference type="NCBI Taxonomy" id="860235"/>
    <lineage>
        <taxon>Bacteria</taxon>
        <taxon>Bacillati</taxon>
        <taxon>Actinomycetota</taxon>
        <taxon>Actinomycetes</taxon>
        <taxon>Pseudonocardiales</taxon>
        <taxon>Pseudonocardiaceae</taxon>
        <taxon>Kibdelosporangium</taxon>
    </lineage>
</organism>
<dbReference type="InterPro" id="IPR002018">
    <property type="entry name" value="CarbesteraseB"/>
</dbReference>
<dbReference type="InterPro" id="IPR050309">
    <property type="entry name" value="Type-B_Carboxylest/Lipase"/>
</dbReference>
<feature type="domain" description="Carboxylesterase type B" evidence="4">
    <location>
        <begin position="33"/>
        <end position="535"/>
    </location>
</feature>
<name>A0A0N7F3W1_9PSEU</name>
<dbReference type="AlphaFoldDB" id="A0A0N7F3W1"/>
<evidence type="ECO:0000313" key="5">
    <source>
        <dbReference type="EMBL" id="ALG09735.1"/>
    </source>
</evidence>
<accession>A0A0N7F3W1</accession>
<dbReference type="PANTHER" id="PTHR11559">
    <property type="entry name" value="CARBOXYLESTERASE"/>
    <property type="match status" value="1"/>
</dbReference>
<dbReference type="Pfam" id="PF00135">
    <property type="entry name" value="COesterase"/>
    <property type="match status" value="1"/>
</dbReference>
<dbReference type="Proteomes" id="UP000063699">
    <property type="component" value="Chromosome"/>
</dbReference>
<proteinExistence type="inferred from homology"/>
<dbReference type="ESTHER" id="9pseu-a0a0n7f3w1">
    <property type="family name" value="Carb_B_Bacteria"/>
</dbReference>
<evidence type="ECO:0000256" key="2">
    <source>
        <dbReference type="ARBA" id="ARBA00022801"/>
    </source>
</evidence>
<sequence>MQRRTFLGGTAAALSAAALPDVAMARSGEPEKVVVCTSAGRVAGARAGRLAVFRGVPFAQPPVGALRFASPRPPVHWDGVRDATKFAPPSFQAVLPGSSEDGLYANIWTPDTRGSRPVLVYIHGGGWKLGAGSLPTYDGAKLSERGDVVVVNFNYRLGPFGWGEHDDLTDDRTGSRGNWGLQDQVALLKWVKENAPVFGGDPSNITLVGTSAGGASTWQLSLLPELNGILRRIVPISACHVWNPANTLTPADSRVVYEAMARQFGTTVRGLRDVAAAKLQQAWDTIFGGDPTTRLVASGREYRGPIRDGRWLPGYDYESQTPAIPVLSIHTSTEGSFYTDSDSPQPDPRPVPTTDAELKVRVREFLAKGAAQVTDAQVNDCVAAYRAAAAADGLPGTPLSIWTEVWGDGLFRYQIVRLAERHVRRRHAPLYLMEFAHPVRPPFAGTPHEATSKFLFGTHGLPENRAKFGDGPLERTVSDTFVDFVASFAHTGVPRAAAAPAWPAFTTDRHNTMILGGDAVARVAETPKLRQLRYWDDAGWVPRT</sequence>
<dbReference type="PROSITE" id="PS00122">
    <property type="entry name" value="CARBOXYLESTERASE_B_1"/>
    <property type="match status" value="1"/>
</dbReference>
<comment type="similarity">
    <text evidence="1 3">Belongs to the type-B carboxylesterase/lipase family.</text>
</comment>
<dbReference type="KEGG" id="kphy:AOZ06_25060"/>
<dbReference type="GO" id="GO:0016787">
    <property type="term" value="F:hydrolase activity"/>
    <property type="evidence" value="ECO:0007669"/>
    <property type="project" value="UniProtKB-KW"/>
</dbReference>
<dbReference type="InterPro" id="IPR019826">
    <property type="entry name" value="Carboxylesterase_B_AS"/>
</dbReference>
<keyword evidence="6" id="KW-1185">Reference proteome</keyword>
<dbReference type="InterPro" id="IPR029058">
    <property type="entry name" value="AB_hydrolase_fold"/>
</dbReference>
<keyword evidence="2 3" id="KW-0378">Hydrolase</keyword>
<evidence type="ECO:0000256" key="3">
    <source>
        <dbReference type="RuleBase" id="RU361235"/>
    </source>
</evidence>
<gene>
    <name evidence="5" type="ORF">AOZ06_25060</name>
</gene>
<dbReference type="PROSITE" id="PS51318">
    <property type="entry name" value="TAT"/>
    <property type="match status" value="1"/>
</dbReference>
<dbReference type="SUPFAM" id="SSF53474">
    <property type="entry name" value="alpha/beta-Hydrolases"/>
    <property type="match status" value="1"/>
</dbReference>
<evidence type="ECO:0000313" key="6">
    <source>
        <dbReference type="Proteomes" id="UP000063699"/>
    </source>
</evidence>
<dbReference type="EC" id="3.1.1.-" evidence="3"/>
<evidence type="ECO:0000256" key="1">
    <source>
        <dbReference type="ARBA" id="ARBA00005964"/>
    </source>
</evidence>
<protein>
    <recommendedName>
        <fullName evidence="3">Carboxylic ester hydrolase</fullName>
        <ecNumber evidence="3">3.1.1.-</ecNumber>
    </recommendedName>
</protein>
<dbReference type="EMBL" id="CP012752">
    <property type="protein sequence ID" value="ALG09735.1"/>
    <property type="molecule type" value="Genomic_DNA"/>
</dbReference>
<reference evidence="5 6" key="1">
    <citation type="submission" date="2015-07" db="EMBL/GenBank/DDBJ databases">
        <title>Genome sequencing of Kibdelosporangium phytohabitans.</title>
        <authorList>
            <person name="Qin S."/>
            <person name="Xing K."/>
        </authorList>
    </citation>
    <scope>NUCLEOTIDE SEQUENCE [LARGE SCALE GENOMIC DNA]</scope>
    <source>
        <strain evidence="5 6">KLBMP1111</strain>
    </source>
</reference>
<dbReference type="RefSeq" id="WP_054291639.1">
    <property type="nucleotide sequence ID" value="NZ_CP012752.1"/>
</dbReference>
<dbReference type="Gene3D" id="3.40.50.1820">
    <property type="entry name" value="alpha/beta hydrolase"/>
    <property type="match status" value="1"/>
</dbReference>